<feature type="compositionally biased region" description="Basic residues" evidence="1">
    <location>
        <begin position="1"/>
        <end position="11"/>
    </location>
</feature>
<organism evidence="2 3">
    <name type="scientific">Liparis tanakae</name>
    <name type="common">Tanaka's snailfish</name>
    <dbReference type="NCBI Taxonomy" id="230148"/>
    <lineage>
        <taxon>Eukaryota</taxon>
        <taxon>Metazoa</taxon>
        <taxon>Chordata</taxon>
        <taxon>Craniata</taxon>
        <taxon>Vertebrata</taxon>
        <taxon>Euteleostomi</taxon>
        <taxon>Actinopterygii</taxon>
        <taxon>Neopterygii</taxon>
        <taxon>Teleostei</taxon>
        <taxon>Neoteleostei</taxon>
        <taxon>Acanthomorphata</taxon>
        <taxon>Eupercaria</taxon>
        <taxon>Perciformes</taxon>
        <taxon>Cottioidei</taxon>
        <taxon>Cottales</taxon>
        <taxon>Liparidae</taxon>
        <taxon>Liparis</taxon>
    </lineage>
</organism>
<proteinExistence type="predicted"/>
<evidence type="ECO:0000256" key="1">
    <source>
        <dbReference type="SAM" id="MobiDB-lite"/>
    </source>
</evidence>
<feature type="compositionally biased region" description="Pro residues" evidence="1">
    <location>
        <begin position="53"/>
        <end position="77"/>
    </location>
</feature>
<protein>
    <submittedName>
        <fullName evidence="2">Uncharacterized protein</fullName>
    </submittedName>
</protein>
<keyword evidence="3" id="KW-1185">Reference proteome</keyword>
<gene>
    <name evidence="2" type="ORF">EYF80_065090</name>
</gene>
<name>A0A4Z2E8B8_9TELE</name>
<feature type="region of interest" description="Disordered" evidence="1">
    <location>
        <begin position="1"/>
        <end position="87"/>
    </location>
</feature>
<sequence>MAALLKGRKHVVNSVDIEEEESSKTPGPTGSAPRLHPAGGRSVEKEGVDGLPLHPPPPPPPPPSSTLLLHPPPPPPSSSSTLGPLQSSRTLRLLLHVHDSSSRHRSLRWTHVRLVQAKLKAPLPGRCPSEVVEVTVSGRQSARRSGEYSLTPAAEEEEEEEEEEEGPLLRVEQHGHVIHV</sequence>
<feature type="compositionally biased region" description="Acidic residues" evidence="1">
    <location>
        <begin position="154"/>
        <end position="166"/>
    </location>
</feature>
<feature type="compositionally biased region" description="Basic and acidic residues" evidence="1">
    <location>
        <begin position="171"/>
        <end position="180"/>
    </location>
</feature>
<evidence type="ECO:0000313" key="2">
    <source>
        <dbReference type="EMBL" id="TNN24784.1"/>
    </source>
</evidence>
<comment type="caution">
    <text evidence="2">The sequence shown here is derived from an EMBL/GenBank/DDBJ whole genome shotgun (WGS) entry which is preliminary data.</text>
</comment>
<evidence type="ECO:0000313" key="3">
    <source>
        <dbReference type="Proteomes" id="UP000314294"/>
    </source>
</evidence>
<reference evidence="2 3" key="1">
    <citation type="submission" date="2019-03" db="EMBL/GenBank/DDBJ databases">
        <title>First draft genome of Liparis tanakae, snailfish: a comprehensive survey of snailfish specific genes.</title>
        <authorList>
            <person name="Kim W."/>
            <person name="Song I."/>
            <person name="Jeong J.-H."/>
            <person name="Kim D."/>
            <person name="Kim S."/>
            <person name="Ryu S."/>
            <person name="Song J.Y."/>
            <person name="Lee S.K."/>
        </authorList>
    </citation>
    <scope>NUCLEOTIDE SEQUENCE [LARGE SCALE GENOMIC DNA]</scope>
    <source>
        <tissue evidence="2">Muscle</tissue>
    </source>
</reference>
<dbReference type="Proteomes" id="UP000314294">
    <property type="component" value="Unassembled WGS sequence"/>
</dbReference>
<accession>A0A4Z2E8B8</accession>
<feature type="region of interest" description="Disordered" evidence="1">
    <location>
        <begin position="138"/>
        <end position="180"/>
    </location>
</feature>
<dbReference type="AlphaFoldDB" id="A0A4Z2E8B8"/>
<dbReference type="EMBL" id="SRLO01014274">
    <property type="protein sequence ID" value="TNN24784.1"/>
    <property type="molecule type" value="Genomic_DNA"/>
</dbReference>